<comment type="caution">
    <text evidence="4">The sequence shown here is derived from an EMBL/GenBank/DDBJ whole genome shotgun (WGS) entry which is preliminary data.</text>
</comment>
<dbReference type="InterPro" id="IPR003439">
    <property type="entry name" value="ABC_transporter-like_ATP-bd"/>
</dbReference>
<dbReference type="Proteomes" id="UP000078287">
    <property type="component" value="Unassembled WGS sequence"/>
</dbReference>
<dbReference type="InterPro" id="IPR027417">
    <property type="entry name" value="P-loop_NTPase"/>
</dbReference>
<dbReference type="CDD" id="cd03216">
    <property type="entry name" value="ABC_Carb_Monos_I"/>
    <property type="match status" value="1"/>
</dbReference>
<dbReference type="GO" id="GO:0016887">
    <property type="term" value="F:ATP hydrolysis activity"/>
    <property type="evidence" value="ECO:0007669"/>
    <property type="project" value="InterPro"/>
</dbReference>
<dbReference type="SUPFAM" id="SSF52540">
    <property type="entry name" value="P-loop containing nucleoside triphosphate hydrolases"/>
    <property type="match status" value="2"/>
</dbReference>
<dbReference type="OrthoDB" id="9771863at2"/>
<name>A0A178MJW7_9CHLR</name>
<evidence type="ECO:0000313" key="5">
    <source>
        <dbReference type="Proteomes" id="UP000078287"/>
    </source>
</evidence>
<sequence length="499" mass="53342">MHIAVENLTKRFGPVCANDRLTVSFAAGQIHGVLGENGAGKSTLMKLLSGYIQPDEGRIVFNDAPRRLRGPGDALAAGVGMVQQEPLDIPAFTVLENLLCAAPPGVFRSRRAAQTALLELAGRLGFPVDPAARLDQLTIGQRQQVEIMRLLLCGAQVLILDEPTTGITAAQARALFAALRQIAAEGRTVLFVSHKLEEVAELCHTVTVLRNGHVVPPGQLPMPQPQEYLLSLMFGESGAAPPIYRPLPAIDAPPVWELRHVTARSGALHLVDLNHRFAAGRIIGLAGLDGSGQQVLLRLLAGQQAPDHGQVLVNGRDLTGAGSIAFRQAGVEYLPADRLHDGMIGALSLADHFALLQRNGLLVDRRRAEELARQAIAEYQIKATPVTPIASLSGGNQQRAMLALIPSTARGILAEQPTRGLDVASARAIWSRLQARRDDGCCIIFSSPDLDEIMEYSDEVIVCFAGRIGPPIPRALLSASRLAELIGGVGFDALVDVVR</sequence>
<dbReference type="PANTHER" id="PTHR43790">
    <property type="entry name" value="CARBOHYDRATE TRANSPORT ATP-BINDING PROTEIN MG119-RELATED"/>
    <property type="match status" value="1"/>
</dbReference>
<feature type="domain" description="ABC transporter" evidence="3">
    <location>
        <begin position="3"/>
        <end position="236"/>
    </location>
</feature>
<dbReference type="GO" id="GO:0005524">
    <property type="term" value="F:ATP binding"/>
    <property type="evidence" value="ECO:0007669"/>
    <property type="project" value="UniProtKB-KW"/>
</dbReference>
<dbReference type="Pfam" id="PF00005">
    <property type="entry name" value="ABC_tran"/>
    <property type="match status" value="2"/>
</dbReference>
<organism evidence="4 5">
    <name type="scientific">Chloroflexus islandicus</name>
    <dbReference type="NCBI Taxonomy" id="1707952"/>
    <lineage>
        <taxon>Bacteria</taxon>
        <taxon>Bacillati</taxon>
        <taxon>Chloroflexota</taxon>
        <taxon>Chloroflexia</taxon>
        <taxon>Chloroflexales</taxon>
        <taxon>Chloroflexineae</taxon>
        <taxon>Chloroflexaceae</taxon>
        <taxon>Chloroflexus</taxon>
    </lineage>
</organism>
<dbReference type="SMART" id="SM00382">
    <property type="entry name" value="AAA"/>
    <property type="match status" value="2"/>
</dbReference>
<dbReference type="PROSITE" id="PS50893">
    <property type="entry name" value="ABC_TRANSPORTER_2"/>
    <property type="match status" value="2"/>
</dbReference>
<gene>
    <name evidence="4" type="ORF">A6A03_08445</name>
</gene>
<keyword evidence="5" id="KW-1185">Reference proteome</keyword>
<evidence type="ECO:0000256" key="1">
    <source>
        <dbReference type="ARBA" id="ARBA00022741"/>
    </source>
</evidence>
<dbReference type="AlphaFoldDB" id="A0A178MJW7"/>
<dbReference type="PANTHER" id="PTHR43790:SF4">
    <property type="entry name" value="GUANOSINE IMPORT ATP-BINDING PROTEIN NUPO"/>
    <property type="match status" value="1"/>
</dbReference>
<keyword evidence="1" id="KW-0547">Nucleotide-binding</keyword>
<dbReference type="EMBL" id="LWQS01000032">
    <property type="protein sequence ID" value="OAN48398.1"/>
    <property type="molecule type" value="Genomic_DNA"/>
</dbReference>
<evidence type="ECO:0000259" key="3">
    <source>
        <dbReference type="PROSITE" id="PS50893"/>
    </source>
</evidence>
<dbReference type="RefSeq" id="WP_066783141.1">
    <property type="nucleotide sequence ID" value="NZ_LWQS01000032.1"/>
</dbReference>
<accession>A0A178MJW7</accession>
<evidence type="ECO:0000256" key="2">
    <source>
        <dbReference type="ARBA" id="ARBA00022840"/>
    </source>
</evidence>
<protein>
    <submittedName>
        <fullName evidence="4">ABC transporter</fullName>
    </submittedName>
</protein>
<dbReference type="STRING" id="1707952.A6A03_08445"/>
<keyword evidence="2" id="KW-0067">ATP-binding</keyword>
<feature type="domain" description="ABC transporter" evidence="3">
    <location>
        <begin position="250"/>
        <end position="490"/>
    </location>
</feature>
<dbReference type="InterPro" id="IPR003593">
    <property type="entry name" value="AAA+_ATPase"/>
</dbReference>
<dbReference type="InterPro" id="IPR050107">
    <property type="entry name" value="ABC_carbohydrate_import_ATPase"/>
</dbReference>
<dbReference type="Gene3D" id="3.40.50.300">
    <property type="entry name" value="P-loop containing nucleotide triphosphate hydrolases"/>
    <property type="match status" value="2"/>
</dbReference>
<evidence type="ECO:0000313" key="4">
    <source>
        <dbReference type="EMBL" id="OAN48398.1"/>
    </source>
</evidence>
<reference evidence="4 5" key="1">
    <citation type="submission" date="2016-04" db="EMBL/GenBank/DDBJ databases">
        <title>Chloroflexus islandicus sp. nov., a thermophilic filamentous anoxygenic phototrophic bacterium from geyser Strokkur (Iceland).</title>
        <authorList>
            <person name="Gaisin V.A."/>
            <person name="Kalashnikov A.M."/>
            <person name="Sukhacheva M.V."/>
            <person name="Grouzdev D.S."/>
            <person name="Ivanov T.M."/>
            <person name="Kuznetsov B."/>
            <person name="Gorlenko V.M."/>
        </authorList>
    </citation>
    <scope>NUCLEOTIDE SEQUENCE [LARGE SCALE GENOMIC DNA]</scope>
    <source>
        <strain evidence="5">isl-2</strain>
    </source>
</reference>
<proteinExistence type="predicted"/>